<dbReference type="CDD" id="cd00022">
    <property type="entry name" value="BIR"/>
    <property type="match status" value="1"/>
</dbReference>
<feature type="compositionally biased region" description="Polar residues" evidence="3">
    <location>
        <begin position="419"/>
        <end position="436"/>
    </location>
</feature>
<dbReference type="Pfam" id="PF00653">
    <property type="entry name" value="BIR"/>
    <property type="match status" value="2"/>
</dbReference>
<dbReference type="PANTHER" id="PTHR46771:SF5">
    <property type="entry name" value="DETERIN"/>
    <property type="match status" value="1"/>
</dbReference>
<dbReference type="PROSITE" id="PS50143">
    <property type="entry name" value="BIR_REPEAT_2"/>
    <property type="match status" value="2"/>
</dbReference>
<feature type="compositionally biased region" description="Low complexity" evidence="3">
    <location>
        <begin position="334"/>
        <end position="370"/>
    </location>
</feature>
<reference evidence="4" key="2">
    <citation type="submission" date="2023-02" db="EMBL/GenBank/DDBJ databases">
        <authorList>
            <consortium name="DOE Joint Genome Institute"/>
            <person name="Mondo S.J."/>
            <person name="Chang Y."/>
            <person name="Wang Y."/>
            <person name="Ahrendt S."/>
            <person name="Andreopoulos W."/>
            <person name="Barry K."/>
            <person name="Beard J."/>
            <person name="Benny G.L."/>
            <person name="Blankenship S."/>
            <person name="Bonito G."/>
            <person name="Cuomo C."/>
            <person name="Desiro A."/>
            <person name="Gervers K.A."/>
            <person name="Hundley H."/>
            <person name="Kuo A."/>
            <person name="LaButti K."/>
            <person name="Lang B.F."/>
            <person name="Lipzen A."/>
            <person name="O'Donnell K."/>
            <person name="Pangilinan J."/>
            <person name="Reynolds N."/>
            <person name="Sandor L."/>
            <person name="Smith M.W."/>
            <person name="Tsang A."/>
            <person name="Grigoriev I.V."/>
            <person name="Stajich J.E."/>
            <person name="Spatafora J.W."/>
        </authorList>
    </citation>
    <scope>NUCLEOTIDE SEQUENCE</scope>
    <source>
        <strain evidence="4">RSA 2281</strain>
    </source>
</reference>
<name>A0AAD5K258_9FUNG</name>
<evidence type="ECO:0000256" key="2">
    <source>
        <dbReference type="ARBA" id="ARBA00022833"/>
    </source>
</evidence>
<reference evidence="4" key="1">
    <citation type="journal article" date="2022" name="IScience">
        <title>Evolution of zygomycete secretomes and the origins of terrestrial fungal ecologies.</title>
        <authorList>
            <person name="Chang Y."/>
            <person name="Wang Y."/>
            <person name="Mondo S."/>
            <person name="Ahrendt S."/>
            <person name="Andreopoulos W."/>
            <person name="Barry K."/>
            <person name="Beard J."/>
            <person name="Benny G.L."/>
            <person name="Blankenship S."/>
            <person name="Bonito G."/>
            <person name="Cuomo C."/>
            <person name="Desiro A."/>
            <person name="Gervers K.A."/>
            <person name="Hundley H."/>
            <person name="Kuo A."/>
            <person name="LaButti K."/>
            <person name="Lang B.F."/>
            <person name="Lipzen A."/>
            <person name="O'Donnell K."/>
            <person name="Pangilinan J."/>
            <person name="Reynolds N."/>
            <person name="Sandor L."/>
            <person name="Smith M.E."/>
            <person name="Tsang A."/>
            <person name="Grigoriev I.V."/>
            <person name="Stajich J.E."/>
            <person name="Spatafora J.W."/>
        </authorList>
    </citation>
    <scope>NUCLEOTIDE SEQUENCE</scope>
    <source>
        <strain evidence="4">RSA 2281</strain>
    </source>
</reference>
<protein>
    <submittedName>
        <fullName evidence="4">Uncharacterized protein</fullName>
    </submittedName>
</protein>
<feature type="region of interest" description="Disordered" evidence="3">
    <location>
        <begin position="248"/>
        <end position="397"/>
    </location>
</feature>
<evidence type="ECO:0000313" key="4">
    <source>
        <dbReference type="EMBL" id="KAI9265232.1"/>
    </source>
</evidence>
<dbReference type="InterPro" id="IPR051190">
    <property type="entry name" value="Baculoviral_IAP"/>
</dbReference>
<proteinExistence type="predicted"/>
<dbReference type="InterPro" id="IPR001370">
    <property type="entry name" value="BIR_rpt"/>
</dbReference>
<dbReference type="PANTHER" id="PTHR46771">
    <property type="entry name" value="DETERIN"/>
    <property type="match status" value="1"/>
</dbReference>
<comment type="caution">
    <text evidence="4">The sequence shown here is derived from an EMBL/GenBank/DDBJ whole genome shotgun (WGS) entry which is preliminary data.</text>
</comment>
<dbReference type="SMART" id="SM00238">
    <property type="entry name" value="BIR"/>
    <property type="match status" value="2"/>
</dbReference>
<feature type="region of interest" description="Disordered" evidence="3">
    <location>
        <begin position="418"/>
        <end position="537"/>
    </location>
</feature>
<dbReference type="AlphaFoldDB" id="A0AAD5K258"/>
<gene>
    <name evidence="4" type="ORF">BDA99DRAFT_559299</name>
</gene>
<feature type="region of interest" description="Disordered" evidence="3">
    <location>
        <begin position="193"/>
        <end position="224"/>
    </location>
</feature>
<feature type="compositionally biased region" description="Low complexity" evidence="3">
    <location>
        <begin position="278"/>
        <end position="291"/>
    </location>
</feature>
<accession>A0AAD5K258</accession>
<dbReference type="SUPFAM" id="SSF57924">
    <property type="entry name" value="Inhibitor of apoptosis (IAP) repeat"/>
    <property type="match status" value="2"/>
</dbReference>
<keyword evidence="1" id="KW-0479">Metal-binding</keyword>
<evidence type="ECO:0000256" key="1">
    <source>
        <dbReference type="ARBA" id="ARBA00022723"/>
    </source>
</evidence>
<sequence length="610" mass="68983">MNIFDNRVQSFHTNQRKWPHKGRLSAETLARSGFYFTPAPSRLDSVTCFLCDARLDRWRNDGDPMERHGRMAPDCPWVILSFPHLRHALPMPENTKSTRLSSARVRTFKKNTQWPPKSMARKQLPTAKKLAESGFYYAPTKEDIDRVACAYCLATVTGMDRTMDLLTQHNPSCVFSSNTNTDSSIHGPVTRQQLRASKAASPENEQEQDIATEQTLGEPSKKQASIDDSIWDIGKAYAQKDRVVLTYSKRTQRQQPQELSSILPKHLTEPIAPPRPTSPLRSPTPGLSPELELPDPPPQKRKHEIEPSSPPKKTSKRTLDKGKGRAVSQPPPQQQQNTTTPKRTPSLPSNTTTSLKRPSSSSSTTITTPLSPVPKEIQQQSSTPTHDHLLNDPDLESLAFSPIRPANSFYRPEILGQEIMQSTPNTQVSRIKQNGIITPDERMSSLQDEEEDPRKRLKPFSPPSSPTRRSMNTSYETNMSTTLTSPNRSSFYNQSLWLPEEDSEDEGDNKVEEEEQMEEGKQVDEEKQDEDEDEEDHDIIMELEDPVEPLSEEQLNMTVEEYINSLINTEIENIQTKSNELIQQIQCTVDRIQQKIIDTSSSNTSPTTTS</sequence>
<dbReference type="Proteomes" id="UP001209540">
    <property type="component" value="Unassembled WGS sequence"/>
</dbReference>
<dbReference type="Gene3D" id="1.10.1170.10">
    <property type="entry name" value="Inhibitor Of Apoptosis Protein (2mihbC-IAP-1), Chain A"/>
    <property type="match status" value="2"/>
</dbReference>
<organism evidence="4 5">
    <name type="scientific">Phascolomyces articulosus</name>
    <dbReference type="NCBI Taxonomy" id="60185"/>
    <lineage>
        <taxon>Eukaryota</taxon>
        <taxon>Fungi</taxon>
        <taxon>Fungi incertae sedis</taxon>
        <taxon>Mucoromycota</taxon>
        <taxon>Mucoromycotina</taxon>
        <taxon>Mucoromycetes</taxon>
        <taxon>Mucorales</taxon>
        <taxon>Lichtheimiaceae</taxon>
        <taxon>Phascolomyces</taxon>
    </lineage>
</organism>
<dbReference type="GO" id="GO:0046872">
    <property type="term" value="F:metal ion binding"/>
    <property type="evidence" value="ECO:0007669"/>
    <property type="project" value="UniProtKB-KW"/>
</dbReference>
<keyword evidence="2" id="KW-0862">Zinc</keyword>
<feature type="compositionally biased region" description="Acidic residues" evidence="3">
    <location>
        <begin position="499"/>
        <end position="517"/>
    </location>
</feature>
<dbReference type="EMBL" id="JAIXMP010000011">
    <property type="protein sequence ID" value="KAI9265232.1"/>
    <property type="molecule type" value="Genomic_DNA"/>
</dbReference>
<evidence type="ECO:0000313" key="5">
    <source>
        <dbReference type="Proteomes" id="UP001209540"/>
    </source>
</evidence>
<feature type="compositionally biased region" description="Polar residues" evidence="3">
    <location>
        <begin position="471"/>
        <end position="496"/>
    </location>
</feature>
<feature type="compositionally biased region" description="Acidic residues" evidence="3">
    <location>
        <begin position="526"/>
        <end position="537"/>
    </location>
</feature>
<evidence type="ECO:0000256" key="3">
    <source>
        <dbReference type="SAM" id="MobiDB-lite"/>
    </source>
</evidence>
<keyword evidence="5" id="KW-1185">Reference proteome</keyword>